<dbReference type="InterPro" id="IPR017900">
    <property type="entry name" value="4Fe4S_Fe_S_CS"/>
</dbReference>
<dbReference type="InterPro" id="IPR017896">
    <property type="entry name" value="4Fe4S_Fe-S-bd"/>
</dbReference>
<sequence length="67" mass="7416">MPRPVFNGEKCKACEMCVQACPKKILELGETFNGKGYNIVRCQDEAACIGCMMCAKMCPDSVIEIHK</sequence>
<evidence type="ECO:0000256" key="1">
    <source>
        <dbReference type="ARBA" id="ARBA00022723"/>
    </source>
</evidence>
<proteinExistence type="predicted"/>
<dbReference type="Pfam" id="PF12838">
    <property type="entry name" value="Fer4_7"/>
    <property type="match status" value="1"/>
</dbReference>
<evidence type="ECO:0000259" key="4">
    <source>
        <dbReference type="PROSITE" id="PS51379"/>
    </source>
</evidence>
<evidence type="ECO:0000313" key="6">
    <source>
        <dbReference type="Proteomes" id="UP000320776"/>
    </source>
</evidence>
<dbReference type="GO" id="GO:0046872">
    <property type="term" value="F:metal ion binding"/>
    <property type="evidence" value="ECO:0007669"/>
    <property type="project" value="UniProtKB-KW"/>
</dbReference>
<keyword evidence="3" id="KW-0411">Iron-sulfur</keyword>
<dbReference type="InterPro" id="IPR052977">
    <property type="entry name" value="Polyferredoxin-like_ET"/>
</dbReference>
<dbReference type="PROSITE" id="PS51379">
    <property type="entry name" value="4FE4S_FER_2"/>
    <property type="match status" value="2"/>
</dbReference>
<keyword evidence="5" id="KW-0670">Pyruvate</keyword>
<dbReference type="PROSITE" id="PS00198">
    <property type="entry name" value="4FE4S_FER_1"/>
    <property type="match status" value="1"/>
</dbReference>
<reference evidence="5 6" key="1">
    <citation type="submission" date="2019-02" db="EMBL/GenBank/DDBJ databases">
        <title>Closed genome of Sporomusa termitida DSM 4440.</title>
        <authorList>
            <person name="Poehlein A."/>
            <person name="Daniel R."/>
        </authorList>
    </citation>
    <scope>NUCLEOTIDE SEQUENCE [LARGE SCALE GENOMIC DNA]</scope>
    <source>
        <strain evidence="5 6">DSM 4440</strain>
    </source>
</reference>
<dbReference type="AlphaFoldDB" id="A0A517DNX1"/>
<organism evidence="5 6">
    <name type="scientific">Sporomusa termitida</name>
    <dbReference type="NCBI Taxonomy" id="2377"/>
    <lineage>
        <taxon>Bacteria</taxon>
        <taxon>Bacillati</taxon>
        <taxon>Bacillota</taxon>
        <taxon>Negativicutes</taxon>
        <taxon>Selenomonadales</taxon>
        <taxon>Sporomusaceae</taxon>
        <taxon>Sporomusa</taxon>
    </lineage>
</organism>
<dbReference type="RefSeq" id="WP_144348663.1">
    <property type="nucleotide sequence ID" value="NZ_CP036259.1"/>
</dbReference>
<dbReference type="Gene3D" id="3.30.70.20">
    <property type="match status" value="1"/>
</dbReference>
<dbReference type="EMBL" id="CP036259">
    <property type="protein sequence ID" value="QDR78956.1"/>
    <property type="molecule type" value="Genomic_DNA"/>
</dbReference>
<evidence type="ECO:0000256" key="3">
    <source>
        <dbReference type="ARBA" id="ARBA00023014"/>
    </source>
</evidence>
<keyword evidence="2" id="KW-0408">Iron</keyword>
<dbReference type="KEGG" id="sted:SPTER_02070"/>
<dbReference type="SUPFAM" id="SSF54862">
    <property type="entry name" value="4Fe-4S ferredoxins"/>
    <property type="match status" value="1"/>
</dbReference>
<accession>A0A517DNX1</accession>
<feature type="domain" description="4Fe-4S ferredoxin-type" evidence="4">
    <location>
        <begin position="2"/>
        <end position="31"/>
    </location>
</feature>
<dbReference type="PANTHER" id="PTHR43193:SF2">
    <property type="entry name" value="POLYFERREDOXIN PROTEIN FWDF"/>
    <property type="match status" value="1"/>
</dbReference>
<dbReference type="Proteomes" id="UP000320776">
    <property type="component" value="Chromosome"/>
</dbReference>
<dbReference type="GO" id="GO:0051536">
    <property type="term" value="F:iron-sulfur cluster binding"/>
    <property type="evidence" value="ECO:0007669"/>
    <property type="project" value="UniProtKB-KW"/>
</dbReference>
<keyword evidence="1" id="KW-0479">Metal-binding</keyword>
<feature type="domain" description="4Fe-4S ferredoxin-type" evidence="4">
    <location>
        <begin position="38"/>
        <end position="67"/>
    </location>
</feature>
<dbReference type="OrthoDB" id="9804603at2"/>
<evidence type="ECO:0000313" key="5">
    <source>
        <dbReference type="EMBL" id="QDR78956.1"/>
    </source>
</evidence>
<gene>
    <name evidence="5" type="ORF">SPTER_02070</name>
</gene>
<evidence type="ECO:0000256" key="2">
    <source>
        <dbReference type="ARBA" id="ARBA00023004"/>
    </source>
</evidence>
<keyword evidence="6" id="KW-1185">Reference proteome</keyword>
<name>A0A517DNX1_9FIRM</name>
<protein>
    <submittedName>
        <fullName evidence="5">2-oxoacid:acceptor oxidoreductase, delta subunit, pyruvate/2-ketoisovalerate family</fullName>
    </submittedName>
</protein>
<dbReference type="PANTHER" id="PTHR43193">
    <property type="match status" value="1"/>
</dbReference>